<evidence type="ECO:0000313" key="1">
    <source>
        <dbReference type="EMBL" id="KOM58249.1"/>
    </source>
</evidence>
<sequence length="106" mass="11838">MVVGVESRGEARWWPASKAKGRRDGGDEYYGGDDGRLADLRRLTSIEDGALEMGGKENSITLLLGLWTVLLELWAVLPELWTVDCATKREKWTVHTEKKHAIASVI</sequence>
<protein>
    <submittedName>
        <fullName evidence="1">Uncharacterized protein</fullName>
    </submittedName>
</protein>
<accession>A0A0L9VU06</accession>
<reference evidence="2" key="1">
    <citation type="journal article" date="2015" name="Proc. Natl. Acad. Sci. U.S.A.">
        <title>Genome sequencing of adzuki bean (Vigna angularis) provides insight into high starch and low fat accumulation and domestication.</title>
        <authorList>
            <person name="Yang K."/>
            <person name="Tian Z."/>
            <person name="Chen C."/>
            <person name="Luo L."/>
            <person name="Zhao B."/>
            <person name="Wang Z."/>
            <person name="Yu L."/>
            <person name="Li Y."/>
            <person name="Sun Y."/>
            <person name="Li W."/>
            <person name="Chen Y."/>
            <person name="Li Y."/>
            <person name="Zhang Y."/>
            <person name="Ai D."/>
            <person name="Zhao J."/>
            <person name="Shang C."/>
            <person name="Ma Y."/>
            <person name="Wu B."/>
            <person name="Wang M."/>
            <person name="Gao L."/>
            <person name="Sun D."/>
            <person name="Zhang P."/>
            <person name="Guo F."/>
            <person name="Wang W."/>
            <person name="Li Y."/>
            <person name="Wang J."/>
            <person name="Varshney R.K."/>
            <person name="Wang J."/>
            <person name="Ling H.Q."/>
            <person name="Wan P."/>
        </authorList>
    </citation>
    <scope>NUCLEOTIDE SEQUENCE</scope>
    <source>
        <strain evidence="2">cv. Jingnong 6</strain>
    </source>
</reference>
<name>A0A0L9VU06_PHAAN</name>
<gene>
    <name evidence="1" type="ORF">LR48_Vigan11g128300</name>
</gene>
<organism evidence="1 2">
    <name type="scientific">Phaseolus angularis</name>
    <name type="common">Azuki bean</name>
    <name type="synonym">Vigna angularis</name>
    <dbReference type="NCBI Taxonomy" id="3914"/>
    <lineage>
        <taxon>Eukaryota</taxon>
        <taxon>Viridiplantae</taxon>
        <taxon>Streptophyta</taxon>
        <taxon>Embryophyta</taxon>
        <taxon>Tracheophyta</taxon>
        <taxon>Spermatophyta</taxon>
        <taxon>Magnoliopsida</taxon>
        <taxon>eudicotyledons</taxon>
        <taxon>Gunneridae</taxon>
        <taxon>Pentapetalae</taxon>
        <taxon>rosids</taxon>
        <taxon>fabids</taxon>
        <taxon>Fabales</taxon>
        <taxon>Fabaceae</taxon>
        <taxon>Papilionoideae</taxon>
        <taxon>50 kb inversion clade</taxon>
        <taxon>NPAAA clade</taxon>
        <taxon>indigoferoid/millettioid clade</taxon>
        <taxon>Phaseoleae</taxon>
        <taxon>Vigna</taxon>
    </lineage>
</organism>
<proteinExistence type="predicted"/>
<dbReference type="EMBL" id="CM003381">
    <property type="protein sequence ID" value="KOM58249.1"/>
    <property type="molecule type" value="Genomic_DNA"/>
</dbReference>
<evidence type="ECO:0000313" key="2">
    <source>
        <dbReference type="Proteomes" id="UP000053144"/>
    </source>
</evidence>
<dbReference type="Gramene" id="KOM58249">
    <property type="protein sequence ID" value="KOM58249"/>
    <property type="gene ID" value="LR48_Vigan11g128300"/>
</dbReference>
<dbReference type="AlphaFoldDB" id="A0A0L9VU06"/>
<dbReference type="Proteomes" id="UP000053144">
    <property type="component" value="Chromosome 11"/>
</dbReference>